<proteinExistence type="inferred from homology"/>
<feature type="disulfide bond" description="Redox-active" evidence="3">
    <location>
        <begin position="64"/>
        <end position="68"/>
    </location>
</feature>
<accession>A0A8C4N332</accession>
<dbReference type="OMA" id="ASCPDIC"/>
<comment type="similarity">
    <text evidence="1">Belongs to the SCO1/2 family.</text>
</comment>
<evidence type="ECO:0000256" key="3">
    <source>
        <dbReference type="PIRSR" id="PIRSR603782-2"/>
    </source>
</evidence>
<dbReference type="GO" id="GO:0033617">
    <property type="term" value="P:mitochondrial respiratory chain complex IV assembly"/>
    <property type="evidence" value="ECO:0007669"/>
    <property type="project" value="TreeGrafter"/>
</dbReference>
<name>A0A8C4N332_EPTBU</name>
<dbReference type="InterPro" id="IPR003782">
    <property type="entry name" value="SCO1/SenC"/>
</dbReference>
<dbReference type="Pfam" id="PF02630">
    <property type="entry name" value="SCO1-SenC"/>
    <property type="match status" value="1"/>
</dbReference>
<evidence type="ECO:0000256" key="1">
    <source>
        <dbReference type="ARBA" id="ARBA00010996"/>
    </source>
</evidence>
<dbReference type="PANTHER" id="PTHR12151:SF2">
    <property type="entry name" value="PROTEIN SCO2 HOMOLOG, MITOCHONDRIAL"/>
    <property type="match status" value="1"/>
</dbReference>
<evidence type="ECO:0000313" key="4">
    <source>
        <dbReference type="Ensembl" id="ENSEBUP00000000551.1"/>
    </source>
</evidence>
<feature type="binding site" evidence="2">
    <location>
        <position position="155"/>
    </location>
    <ligand>
        <name>Cu cation</name>
        <dbReference type="ChEBI" id="CHEBI:23378"/>
    </ligand>
</feature>
<feature type="binding site" evidence="2">
    <location>
        <position position="64"/>
    </location>
    <ligand>
        <name>Cu cation</name>
        <dbReference type="ChEBI" id="CHEBI:23378"/>
    </ligand>
</feature>
<dbReference type="Proteomes" id="UP000694388">
    <property type="component" value="Unplaced"/>
</dbReference>
<feature type="binding site" evidence="2">
    <location>
        <position position="68"/>
    </location>
    <ligand>
        <name>Cu cation</name>
        <dbReference type="ChEBI" id="CHEBI:23378"/>
    </ligand>
</feature>
<dbReference type="CDD" id="cd02968">
    <property type="entry name" value="SCO"/>
    <property type="match status" value="1"/>
</dbReference>
<dbReference type="GeneTree" id="ENSGT00390000004323"/>
<keyword evidence="2" id="KW-0479">Metal-binding</keyword>
<dbReference type="FunFam" id="3.40.30.10:FF:000013">
    <property type="entry name" value="Blast:Protein SCO1 homolog, mitochondrial"/>
    <property type="match status" value="1"/>
</dbReference>
<dbReference type="SUPFAM" id="SSF52833">
    <property type="entry name" value="Thioredoxin-like"/>
    <property type="match status" value="1"/>
</dbReference>
<dbReference type="GO" id="GO:0046872">
    <property type="term" value="F:metal ion binding"/>
    <property type="evidence" value="ECO:0007669"/>
    <property type="project" value="UniProtKB-KW"/>
</dbReference>
<keyword evidence="2" id="KW-0186">Copper</keyword>
<reference evidence="4" key="1">
    <citation type="submission" date="2025-08" db="UniProtKB">
        <authorList>
            <consortium name="Ensembl"/>
        </authorList>
    </citation>
    <scope>IDENTIFICATION</scope>
</reference>
<dbReference type="InterPro" id="IPR036249">
    <property type="entry name" value="Thioredoxin-like_sf"/>
</dbReference>
<protein>
    <submittedName>
        <fullName evidence="4">SCO cytochrome c oxidase assembly protein 2</fullName>
    </submittedName>
</protein>
<dbReference type="GO" id="GO:0005739">
    <property type="term" value="C:mitochondrion"/>
    <property type="evidence" value="ECO:0007669"/>
    <property type="project" value="GOC"/>
</dbReference>
<dbReference type="PANTHER" id="PTHR12151">
    <property type="entry name" value="ELECTRON TRANSPORT PROTIN SCO1/SENC FAMILY MEMBER"/>
    <property type="match status" value="1"/>
</dbReference>
<keyword evidence="3" id="KW-1015">Disulfide bond</keyword>
<sequence>GFPGGCWRDLAAVHRLGVSRSLIDFPDDAVIFAEMLDILMGVLEMKNEDLAGKWLLLYFGFTHCPDVCPESMEQLTGVVDALDMDLSLSPVQPVFITVDPERDDPKALALYIKDFHPRLIGLTGLPENVERVTKAFRVFNSRGPPTADGDYLVDHSVLIFLVDPRGSVRDFFARDHPLEKMTSSITRHVQQG</sequence>
<evidence type="ECO:0000313" key="5">
    <source>
        <dbReference type="Proteomes" id="UP000694388"/>
    </source>
</evidence>
<dbReference type="Gene3D" id="3.40.30.10">
    <property type="entry name" value="Glutaredoxin"/>
    <property type="match status" value="1"/>
</dbReference>
<keyword evidence="5" id="KW-1185">Reference proteome</keyword>
<organism evidence="4 5">
    <name type="scientific">Eptatretus burgeri</name>
    <name type="common">Inshore hagfish</name>
    <dbReference type="NCBI Taxonomy" id="7764"/>
    <lineage>
        <taxon>Eukaryota</taxon>
        <taxon>Metazoa</taxon>
        <taxon>Chordata</taxon>
        <taxon>Craniata</taxon>
        <taxon>Vertebrata</taxon>
        <taxon>Cyclostomata</taxon>
        <taxon>Myxini</taxon>
        <taxon>Myxiniformes</taxon>
        <taxon>Myxinidae</taxon>
        <taxon>Eptatretinae</taxon>
        <taxon>Eptatretus</taxon>
    </lineage>
</organism>
<dbReference type="AlphaFoldDB" id="A0A8C4N332"/>
<evidence type="ECO:0000256" key="2">
    <source>
        <dbReference type="PIRSR" id="PIRSR603782-1"/>
    </source>
</evidence>
<reference evidence="4" key="2">
    <citation type="submission" date="2025-09" db="UniProtKB">
        <authorList>
            <consortium name="Ensembl"/>
        </authorList>
    </citation>
    <scope>IDENTIFICATION</scope>
</reference>
<dbReference type="Ensembl" id="ENSEBUT00000000852.1">
    <property type="protein sequence ID" value="ENSEBUP00000000551.1"/>
    <property type="gene ID" value="ENSEBUG00000000625.1"/>
</dbReference>